<sequence>MATVLKLQFSDVCLLVEVRPRLGGYLQSPVCLQPDNSFLDSRPLLHLYHHNIESSKSSPCHRQLKILRLLSSTNSNPWTRPAAVSSGSLGCGLALSKDIRFETFHARKSSKREYEALSCAWGTPTHTDVAVICEHVGFRGTRKAQRHLEKLMVESIPTTNLGIAYNLAVALRHLKYPDKDRILWIDAICSNQYDYGEKRREILWMGPIYNLARQSIVWLGPELDNSNLALQTLGRIRTGVQYDFPNNKMTIQDGSWTAELESNRNKLQEEVPSRVAISWLLRRSWFHRLWLFQEIVLATASTILVGEFSLDWELFRLGTFWLHTMTSKINLLSGISGIEFAQKSDLFGLLGETDRAKTMSLQLLSGLIMTKHWRCFDSRDRLYALRASIPVGEQKRKHQPILGDFQPVMNSVFNESDQSFVLSNRWVHVTGRAFFITDEGYIGLCPDSAKCGDILAVLLGCDVSLILRSKQNSLASFDIVGACYVTGIMNVETLLGPLPSGGTQRAMISKTEGVVMIYEQ</sequence>
<accession>A0A1E1KYW8</accession>
<dbReference type="InterPro" id="IPR010730">
    <property type="entry name" value="HET"/>
</dbReference>
<dbReference type="PANTHER" id="PTHR24148">
    <property type="entry name" value="ANKYRIN REPEAT DOMAIN-CONTAINING PROTEIN 39 HOMOLOG-RELATED"/>
    <property type="match status" value="1"/>
</dbReference>
<dbReference type="PANTHER" id="PTHR24148:SF64">
    <property type="entry name" value="HETEROKARYON INCOMPATIBILITY DOMAIN-CONTAINING PROTEIN"/>
    <property type="match status" value="1"/>
</dbReference>
<dbReference type="InterPro" id="IPR052895">
    <property type="entry name" value="HetReg/Transcr_Mod"/>
</dbReference>
<keyword evidence="3" id="KW-1185">Reference proteome</keyword>
<proteinExistence type="predicted"/>
<dbReference type="Pfam" id="PF06985">
    <property type="entry name" value="HET"/>
    <property type="match status" value="1"/>
</dbReference>
<name>A0A1E1KYW8_9HELO</name>
<feature type="domain" description="Heterokaryon incompatibility" evidence="1">
    <location>
        <begin position="114"/>
        <end position="294"/>
    </location>
</feature>
<evidence type="ECO:0000313" key="3">
    <source>
        <dbReference type="Proteomes" id="UP000178912"/>
    </source>
</evidence>
<dbReference type="AlphaFoldDB" id="A0A1E1KYW8"/>
<evidence type="ECO:0000313" key="2">
    <source>
        <dbReference type="EMBL" id="CZT03455.1"/>
    </source>
</evidence>
<evidence type="ECO:0000259" key="1">
    <source>
        <dbReference type="Pfam" id="PF06985"/>
    </source>
</evidence>
<gene>
    <name evidence="2" type="ORF">RAG0_10198</name>
</gene>
<dbReference type="Pfam" id="PF26639">
    <property type="entry name" value="Het-6_barrel"/>
    <property type="match status" value="1"/>
</dbReference>
<reference evidence="3" key="1">
    <citation type="submission" date="2016-03" db="EMBL/GenBank/DDBJ databases">
        <authorList>
            <person name="Guldener U."/>
        </authorList>
    </citation>
    <scope>NUCLEOTIDE SEQUENCE [LARGE SCALE GENOMIC DNA]</scope>
    <source>
        <strain evidence="3">04CH-RAC-A.6.1</strain>
    </source>
</reference>
<dbReference type="Proteomes" id="UP000178912">
    <property type="component" value="Unassembled WGS sequence"/>
</dbReference>
<dbReference type="EMBL" id="FJUX01000062">
    <property type="protein sequence ID" value="CZT03455.1"/>
    <property type="molecule type" value="Genomic_DNA"/>
</dbReference>
<dbReference type="OrthoDB" id="4850726at2759"/>
<organism evidence="2 3">
    <name type="scientific">Rhynchosporium agropyri</name>
    <dbReference type="NCBI Taxonomy" id="914238"/>
    <lineage>
        <taxon>Eukaryota</taxon>
        <taxon>Fungi</taxon>
        <taxon>Dikarya</taxon>
        <taxon>Ascomycota</taxon>
        <taxon>Pezizomycotina</taxon>
        <taxon>Leotiomycetes</taxon>
        <taxon>Helotiales</taxon>
        <taxon>Ploettnerulaceae</taxon>
        <taxon>Rhynchosporium</taxon>
    </lineage>
</organism>
<protein>
    <recommendedName>
        <fullName evidence="1">Heterokaryon incompatibility domain-containing protein</fullName>
    </recommendedName>
</protein>